<proteinExistence type="predicted"/>
<gene>
    <name evidence="1" type="ORF">SAMN05660649_03212</name>
</gene>
<name>A0A1I2VWS8_9FIRM</name>
<sequence length="52" mass="5688">MELGAFSVNLAVKGIEASKLFYEKLGFAVFAGDQSQNWQEEDKGTGTCLFVL</sequence>
<dbReference type="STRING" id="341036.SAMN05660649_03212"/>
<evidence type="ECO:0000313" key="2">
    <source>
        <dbReference type="Proteomes" id="UP000199337"/>
    </source>
</evidence>
<evidence type="ECO:0008006" key="3">
    <source>
        <dbReference type="Google" id="ProtNLM"/>
    </source>
</evidence>
<evidence type="ECO:0000313" key="1">
    <source>
        <dbReference type="EMBL" id="SFG93583.1"/>
    </source>
</evidence>
<protein>
    <recommendedName>
        <fullName evidence="3">Glyoxalase/Bleomycin resistance protein/Dioxygenase superfamily protein</fullName>
    </recommendedName>
</protein>
<dbReference type="InterPro" id="IPR029068">
    <property type="entry name" value="Glyas_Bleomycin-R_OHBP_Dase"/>
</dbReference>
<keyword evidence="2" id="KW-1185">Reference proteome</keyword>
<dbReference type="SUPFAM" id="SSF54593">
    <property type="entry name" value="Glyoxalase/Bleomycin resistance protein/Dihydroxybiphenyl dioxygenase"/>
    <property type="match status" value="1"/>
</dbReference>
<organism evidence="1 2">
    <name type="scientific">Desulfotruncus arcticus DSM 17038</name>
    <dbReference type="NCBI Taxonomy" id="1121424"/>
    <lineage>
        <taxon>Bacteria</taxon>
        <taxon>Bacillati</taxon>
        <taxon>Bacillota</taxon>
        <taxon>Clostridia</taxon>
        <taxon>Eubacteriales</taxon>
        <taxon>Desulfallaceae</taxon>
        <taxon>Desulfotruncus</taxon>
    </lineage>
</organism>
<dbReference type="RefSeq" id="WP_207648205.1">
    <property type="nucleotide sequence ID" value="NZ_FOOX01000012.1"/>
</dbReference>
<dbReference type="AlphaFoldDB" id="A0A1I2VWS8"/>
<dbReference type="Proteomes" id="UP000199337">
    <property type="component" value="Unassembled WGS sequence"/>
</dbReference>
<reference evidence="2" key="1">
    <citation type="submission" date="2016-10" db="EMBL/GenBank/DDBJ databases">
        <authorList>
            <person name="Varghese N."/>
            <person name="Submissions S."/>
        </authorList>
    </citation>
    <scope>NUCLEOTIDE SEQUENCE [LARGE SCALE GENOMIC DNA]</scope>
    <source>
        <strain evidence="2">DSM 17038</strain>
    </source>
</reference>
<accession>A0A1I2VWS8</accession>
<dbReference type="EMBL" id="FOOX01000012">
    <property type="protein sequence ID" value="SFG93583.1"/>
    <property type="molecule type" value="Genomic_DNA"/>
</dbReference>